<evidence type="ECO:0008006" key="4">
    <source>
        <dbReference type="Google" id="ProtNLM"/>
    </source>
</evidence>
<feature type="signal peptide" evidence="1">
    <location>
        <begin position="1"/>
        <end position="24"/>
    </location>
</feature>
<protein>
    <recommendedName>
        <fullName evidence="4">Lipoprotein</fullName>
    </recommendedName>
</protein>
<dbReference type="Proteomes" id="UP000030416">
    <property type="component" value="Unassembled WGS sequence"/>
</dbReference>
<evidence type="ECO:0000256" key="1">
    <source>
        <dbReference type="SAM" id="SignalP"/>
    </source>
</evidence>
<dbReference type="RefSeq" id="WP_036188532.1">
    <property type="nucleotide sequence ID" value="NZ_AVDA01000020.1"/>
</dbReference>
<feature type="chain" id="PRO_5039608885" description="Lipoprotein" evidence="1">
    <location>
        <begin position="25"/>
        <end position="118"/>
    </location>
</feature>
<keyword evidence="3" id="KW-1185">Reference proteome</keyword>
<evidence type="ECO:0000313" key="3">
    <source>
        <dbReference type="Proteomes" id="UP000030416"/>
    </source>
</evidence>
<organism evidence="2 3">
    <name type="scientific">Ureibacillus manganicus DSM 26584</name>
    <dbReference type="NCBI Taxonomy" id="1384049"/>
    <lineage>
        <taxon>Bacteria</taxon>
        <taxon>Bacillati</taxon>
        <taxon>Bacillota</taxon>
        <taxon>Bacilli</taxon>
        <taxon>Bacillales</taxon>
        <taxon>Caryophanaceae</taxon>
        <taxon>Ureibacillus</taxon>
    </lineage>
</organism>
<evidence type="ECO:0000313" key="2">
    <source>
        <dbReference type="EMBL" id="KGR77263.1"/>
    </source>
</evidence>
<dbReference type="PROSITE" id="PS51257">
    <property type="entry name" value="PROKAR_LIPOPROTEIN"/>
    <property type="match status" value="1"/>
</dbReference>
<dbReference type="EMBL" id="JPVN01000020">
    <property type="protein sequence ID" value="KGR77263.1"/>
    <property type="molecule type" value="Genomic_DNA"/>
</dbReference>
<keyword evidence="1" id="KW-0732">Signal</keyword>
<dbReference type="OrthoDB" id="2880456at2"/>
<comment type="caution">
    <text evidence="2">The sequence shown here is derived from an EMBL/GenBank/DDBJ whole genome shotgun (WGS) entry which is preliminary data.</text>
</comment>
<gene>
    <name evidence="2" type="ORF">CD29_15490</name>
</gene>
<dbReference type="AlphaFoldDB" id="A0A0A3I3K8"/>
<sequence length="118" mass="12696">MKNIKKLTFVGVSVFMLAILGACGNTEQQNETEESAENLAGGTMLAGEEAPEITGTLKSIESNDEVVITVSGDDVTYRLSEEAKTQLENKEVELGNEITFTTFSIGDAKESVAEFIVE</sequence>
<name>A0A0A3I3K8_9BACL</name>
<reference evidence="2 3" key="1">
    <citation type="submission" date="2014-02" db="EMBL/GenBank/DDBJ databases">
        <title>Draft genome sequence of Lysinibacillus manganicus DSM 26584T.</title>
        <authorList>
            <person name="Zhang F."/>
            <person name="Wang G."/>
            <person name="Zhang L."/>
        </authorList>
    </citation>
    <scope>NUCLEOTIDE SEQUENCE [LARGE SCALE GENOMIC DNA]</scope>
    <source>
        <strain evidence="2 3">DSM 26584</strain>
    </source>
</reference>
<proteinExistence type="predicted"/>
<accession>A0A0A3I3K8</accession>
<dbReference type="eggNOG" id="ENOG50348XI">
    <property type="taxonomic scope" value="Bacteria"/>
</dbReference>